<dbReference type="PANTHER" id="PTHR31623:SF124">
    <property type="entry name" value="VINORINE SYNTHASE-RELATED"/>
    <property type="match status" value="1"/>
</dbReference>
<comment type="similarity">
    <text evidence="1">Belongs to the plant acyltransferase family.</text>
</comment>
<dbReference type="OrthoDB" id="671439at2759"/>
<name>A0A2G9H8V9_9LAMI</name>
<dbReference type="Gene3D" id="3.30.559.10">
    <property type="entry name" value="Chloramphenicol acetyltransferase-like domain"/>
    <property type="match status" value="2"/>
</dbReference>
<dbReference type="InterPro" id="IPR023213">
    <property type="entry name" value="CAT-like_dom_sf"/>
</dbReference>
<dbReference type="Proteomes" id="UP000231279">
    <property type="component" value="Unassembled WGS sequence"/>
</dbReference>
<organism evidence="4 5">
    <name type="scientific">Handroanthus impetiginosus</name>
    <dbReference type="NCBI Taxonomy" id="429701"/>
    <lineage>
        <taxon>Eukaryota</taxon>
        <taxon>Viridiplantae</taxon>
        <taxon>Streptophyta</taxon>
        <taxon>Embryophyta</taxon>
        <taxon>Tracheophyta</taxon>
        <taxon>Spermatophyta</taxon>
        <taxon>Magnoliopsida</taxon>
        <taxon>eudicotyledons</taxon>
        <taxon>Gunneridae</taxon>
        <taxon>Pentapetalae</taxon>
        <taxon>asterids</taxon>
        <taxon>lamiids</taxon>
        <taxon>Lamiales</taxon>
        <taxon>Bignoniaceae</taxon>
        <taxon>Crescentiina</taxon>
        <taxon>Tabebuia alliance</taxon>
        <taxon>Handroanthus</taxon>
    </lineage>
</organism>
<keyword evidence="2 4" id="KW-0808">Transferase</keyword>
<protein>
    <submittedName>
        <fullName evidence="4">Acetyl-CoA-benzylalcohol acetyltransferase</fullName>
        <ecNumber evidence="4">2.3.1.224</ecNumber>
    </submittedName>
</protein>
<evidence type="ECO:0000256" key="3">
    <source>
        <dbReference type="ARBA" id="ARBA00023315"/>
    </source>
</evidence>
<dbReference type="GO" id="GO:0102720">
    <property type="term" value="F:acetyl-coenzyme A:acetyl alcohol acetyltransferase activity"/>
    <property type="evidence" value="ECO:0007669"/>
    <property type="project" value="UniProtKB-EC"/>
</dbReference>
<proteinExistence type="inferred from homology"/>
<dbReference type="AlphaFoldDB" id="A0A2G9H8V9"/>
<dbReference type="EC" id="2.3.1.224" evidence="4"/>
<accession>A0A2G9H8V9</accession>
<dbReference type="STRING" id="429701.A0A2G9H8V9"/>
<evidence type="ECO:0000313" key="4">
    <source>
        <dbReference type="EMBL" id="PIN13958.1"/>
    </source>
</evidence>
<dbReference type="PANTHER" id="PTHR31623">
    <property type="entry name" value="F21J9.9"/>
    <property type="match status" value="1"/>
</dbReference>
<keyword evidence="3 4" id="KW-0012">Acyltransferase</keyword>
<gene>
    <name evidence="4" type="ORF">CDL12_13421</name>
</gene>
<sequence length="429" mass="48890">MKINIVSRKLIKPSKPTPSHLRTYKISVLDELNPSMHVIRILYYQSSTIEGKIINLEDSLAKILPLFYPLAGRYNKEKHQVDCNDEGIEYSVAEVDCQLDQLIGPGVNSEQLNHLLPLEISAVDEPMDPMLGIQINRFQCGGLAIGVCASNRIFDSCSLGIFLTAWANAATNGGLVISPDFDSPTFFPYENLAPVNFEVSRVRDKSIVAKRFVFDKNSILKLRESLRAQWKSKRPPSRVVVVSAALTQALVRADKAKHGIKSRNWFIAQEINVRERTIPPIPKYSCGSWVSISYVEFTSDEIEQDYQEMVLKMRESTIQAVEDCARIFSDKEFGRWVLVDNYVDVMKKAYGNPNDKIVWITDWSKFGDYELDFGFGKPIWVSLADVPFQDLFILMNTKSNDGIEAWAFLHESDMEYFEQDEQLQMLTTK</sequence>
<dbReference type="EMBL" id="NKXS01002376">
    <property type="protein sequence ID" value="PIN13958.1"/>
    <property type="molecule type" value="Genomic_DNA"/>
</dbReference>
<evidence type="ECO:0000256" key="2">
    <source>
        <dbReference type="ARBA" id="ARBA00022679"/>
    </source>
</evidence>
<dbReference type="Pfam" id="PF02458">
    <property type="entry name" value="Transferase"/>
    <property type="match status" value="1"/>
</dbReference>
<evidence type="ECO:0000313" key="5">
    <source>
        <dbReference type="Proteomes" id="UP000231279"/>
    </source>
</evidence>
<evidence type="ECO:0000256" key="1">
    <source>
        <dbReference type="ARBA" id="ARBA00009861"/>
    </source>
</evidence>
<comment type="caution">
    <text evidence="4">The sequence shown here is derived from an EMBL/GenBank/DDBJ whole genome shotgun (WGS) entry which is preliminary data.</text>
</comment>
<keyword evidence="5" id="KW-1185">Reference proteome</keyword>
<reference evidence="5" key="1">
    <citation type="journal article" date="2018" name="Gigascience">
        <title>Genome assembly of the Pink Ipe (Handroanthus impetiginosus, Bignoniaceae), a highly valued, ecologically keystone Neotropical timber forest tree.</title>
        <authorList>
            <person name="Silva-Junior O.B."/>
            <person name="Grattapaglia D."/>
            <person name="Novaes E."/>
            <person name="Collevatti R.G."/>
        </authorList>
    </citation>
    <scope>NUCLEOTIDE SEQUENCE [LARGE SCALE GENOMIC DNA]</scope>
    <source>
        <strain evidence="5">cv. UFG-1</strain>
    </source>
</reference>